<name>M0MGM7_9EURY</name>
<dbReference type="AlphaFoldDB" id="M0MGM7"/>
<dbReference type="Pfam" id="PF19663">
    <property type="entry name" value="DUF6166"/>
    <property type="match status" value="1"/>
</dbReference>
<feature type="compositionally biased region" description="Basic and acidic residues" evidence="1">
    <location>
        <begin position="1"/>
        <end position="21"/>
    </location>
</feature>
<dbReference type="InterPro" id="IPR046164">
    <property type="entry name" value="DUF6166"/>
</dbReference>
<dbReference type="Pfam" id="PF26435">
    <property type="entry name" value="DUF8118"/>
    <property type="match status" value="1"/>
</dbReference>
<proteinExistence type="predicted"/>
<dbReference type="Proteomes" id="UP000011669">
    <property type="component" value="Unassembled WGS sequence"/>
</dbReference>
<dbReference type="InParanoid" id="M0MGM7"/>
<evidence type="ECO:0000313" key="3">
    <source>
        <dbReference type="EMBL" id="EMA43555.1"/>
    </source>
</evidence>
<protein>
    <recommendedName>
        <fullName evidence="2">DUF8118 domain-containing protein</fullName>
    </recommendedName>
</protein>
<comment type="caution">
    <text evidence="3">The sequence shown here is derived from an EMBL/GenBank/DDBJ whole genome shotgun (WGS) entry which is preliminary data.</text>
</comment>
<accession>M0MGM7</accession>
<dbReference type="RefSeq" id="WP_006078536.1">
    <property type="nucleotide sequence ID" value="NZ_AOMD01000029.1"/>
</dbReference>
<evidence type="ECO:0000313" key="4">
    <source>
        <dbReference type="Proteomes" id="UP000011669"/>
    </source>
</evidence>
<dbReference type="EMBL" id="AOMD01000029">
    <property type="protein sequence ID" value="EMA43555.1"/>
    <property type="molecule type" value="Genomic_DNA"/>
</dbReference>
<feature type="region of interest" description="Disordered" evidence="1">
    <location>
        <begin position="1"/>
        <end position="57"/>
    </location>
</feature>
<gene>
    <name evidence="3" type="ORF">C449_13387</name>
</gene>
<sequence>MATTEKRSHDDAQLKTDDRDAAYTGYRRSTERNRVVGPDGHQLDPRTDLANHSPTGLEWGYGGSGPAQLALALLADHYADTVAFDHYQDFKNDVVAALDGDEWAIDIATVENYLDPAQIEDSTPTTEISGPHDEIINGEPTGETFYRCEGCGMESLSSGLKMNGCPRCD</sequence>
<feature type="domain" description="DUF8118" evidence="2">
    <location>
        <begin position="127"/>
        <end position="165"/>
    </location>
</feature>
<dbReference type="PATRIC" id="fig|1227455.4.peg.2732"/>
<reference evidence="3 4" key="1">
    <citation type="journal article" date="2014" name="PLoS Genet.">
        <title>Phylogenetically driven sequencing of extremely halophilic archaea reveals strategies for static and dynamic osmo-response.</title>
        <authorList>
            <person name="Becker E.A."/>
            <person name="Seitzer P.M."/>
            <person name="Tritt A."/>
            <person name="Larsen D."/>
            <person name="Krusor M."/>
            <person name="Yao A.I."/>
            <person name="Wu D."/>
            <person name="Madern D."/>
            <person name="Eisen J.A."/>
            <person name="Darling A.E."/>
            <person name="Facciotti M.T."/>
        </authorList>
    </citation>
    <scope>NUCLEOTIDE SEQUENCE [LARGE SCALE GENOMIC DNA]</scope>
    <source>
        <strain evidence="3 4">DSM 5350</strain>
    </source>
</reference>
<organism evidence="3 4">
    <name type="scientific">Halococcus saccharolyticus DSM 5350</name>
    <dbReference type="NCBI Taxonomy" id="1227455"/>
    <lineage>
        <taxon>Archaea</taxon>
        <taxon>Methanobacteriati</taxon>
        <taxon>Methanobacteriota</taxon>
        <taxon>Stenosarchaea group</taxon>
        <taxon>Halobacteria</taxon>
        <taxon>Halobacteriales</taxon>
        <taxon>Halococcaceae</taxon>
        <taxon>Halococcus</taxon>
    </lineage>
</organism>
<keyword evidence="4" id="KW-1185">Reference proteome</keyword>
<evidence type="ECO:0000259" key="2">
    <source>
        <dbReference type="Pfam" id="PF26435"/>
    </source>
</evidence>
<dbReference type="InterPro" id="IPR058431">
    <property type="entry name" value="DUF8118"/>
</dbReference>
<evidence type="ECO:0000256" key="1">
    <source>
        <dbReference type="SAM" id="MobiDB-lite"/>
    </source>
</evidence>
<dbReference type="OrthoDB" id="225682at2157"/>